<keyword evidence="11 12" id="KW-0804">Transcription</keyword>
<dbReference type="RefSeq" id="WP_036470231.1">
    <property type="nucleotide sequence ID" value="NZ_HG964446.1"/>
</dbReference>
<evidence type="ECO:0000256" key="4">
    <source>
        <dbReference type="ARBA" id="ARBA00022695"/>
    </source>
</evidence>
<dbReference type="EMBL" id="LQPY01000030">
    <property type="protein sequence ID" value="ORX01597.1"/>
    <property type="molecule type" value="Genomic_DNA"/>
</dbReference>
<keyword evidence="8 12" id="KW-0862">Zinc</keyword>
<evidence type="ECO:0000256" key="15">
    <source>
        <dbReference type="SAM" id="MobiDB-lite"/>
    </source>
</evidence>
<dbReference type="GO" id="GO:0008270">
    <property type="term" value="F:zinc ion binding"/>
    <property type="evidence" value="ECO:0007669"/>
    <property type="project" value="UniProtKB-UniRule"/>
</dbReference>
<dbReference type="GO" id="GO:0003677">
    <property type="term" value="F:DNA binding"/>
    <property type="evidence" value="ECO:0007669"/>
    <property type="project" value="UniProtKB-KW"/>
</dbReference>
<dbReference type="EC" id="2.7.7.101" evidence="12"/>
<dbReference type="Gene3D" id="3.90.980.10">
    <property type="entry name" value="DNA primase, catalytic core, N-terminal domain"/>
    <property type="match status" value="1"/>
</dbReference>
<dbReference type="SMART" id="SM00493">
    <property type="entry name" value="TOPRIM"/>
    <property type="match status" value="1"/>
</dbReference>
<dbReference type="Proteomes" id="UP000193710">
    <property type="component" value="Unassembled WGS sequence"/>
</dbReference>
<evidence type="ECO:0000256" key="8">
    <source>
        <dbReference type="ARBA" id="ARBA00022833"/>
    </source>
</evidence>
<keyword evidence="9" id="KW-0460">Magnesium</keyword>
<dbReference type="PROSITE" id="PS50880">
    <property type="entry name" value="TOPRIM"/>
    <property type="match status" value="1"/>
</dbReference>
<keyword evidence="4 12" id="KW-0548">Nucleotidyltransferase</keyword>
<dbReference type="FunFam" id="3.90.980.10:FF:000001">
    <property type="entry name" value="DNA primase"/>
    <property type="match status" value="1"/>
</dbReference>
<dbReference type="InterPro" id="IPR034151">
    <property type="entry name" value="TOPRIM_DnaG_bac"/>
</dbReference>
<dbReference type="NCBIfam" id="TIGR01391">
    <property type="entry name" value="dnaG"/>
    <property type="match status" value="1"/>
</dbReference>
<keyword evidence="19" id="KW-1185">Reference proteome</keyword>
<evidence type="ECO:0000313" key="18">
    <source>
        <dbReference type="EMBL" id="ORX01597.1"/>
    </source>
</evidence>
<feature type="region of interest" description="Disordered" evidence="15">
    <location>
        <begin position="442"/>
        <end position="487"/>
    </location>
</feature>
<evidence type="ECO:0000256" key="13">
    <source>
        <dbReference type="PIRNR" id="PIRNR002811"/>
    </source>
</evidence>
<dbReference type="InterPro" id="IPR037068">
    <property type="entry name" value="DNA_primase_core_N_sf"/>
</dbReference>
<dbReference type="InterPro" id="IPR036977">
    <property type="entry name" value="DNA_primase_Znf_CHC2"/>
</dbReference>
<keyword evidence="10 12" id="KW-0238">DNA-binding</keyword>
<dbReference type="InterPro" id="IPR006295">
    <property type="entry name" value="DNA_primase_DnaG"/>
</dbReference>
<proteinExistence type="inferred from homology"/>
<evidence type="ECO:0000256" key="5">
    <source>
        <dbReference type="ARBA" id="ARBA00022705"/>
    </source>
</evidence>
<dbReference type="FunFam" id="3.40.1360.10:FF:000004">
    <property type="entry name" value="DNA primase"/>
    <property type="match status" value="1"/>
</dbReference>
<dbReference type="Gene3D" id="3.90.580.10">
    <property type="entry name" value="Zinc finger, CHC2-type domain"/>
    <property type="match status" value="1"/>
</dbReference>
<comment type="function">
    <text evidence="12 13">RNA polymerase that catalyzes the synthesis of short RNA molecules used as primers for DNA polymerase during DNA replication.</text>
</comment>
<dbReference type="InterPro" id="IPR002694">
    <property type="entry name" value="Znf_CHC2"/>
</dbReference>
<feature type="compositionally biased region" description="Low complexity" evidence="15">
    <location>
        <begin position="448"/>
        <end position="476"/>
    </location>
</feature>
<dbReference type="Pfam" id="PF01807">
    <property type="entry name" value="Zn_ribbon_DnaG"/>
    <property type="match status" value="1"/>
</dbReference>
<dbReference type="Pfam" id="PF13662">
    <property type="entry name" value="Toprim_4"/>
    <property type="match status" value="1"/>
</dbReference>
<reference evidence="17" key="1">
    <citation type="journal article" date="2014" name="Genome Announc.">
        <title>Draft Genome Sequence of Mycobacterium triplex DSM 44626.</title>
        <authorList>
            <person name="Sassi M."/>
            <person name="Croce O."/>
            <person name="Robert C."/>
            <person name="Raoult D."/>
            <person name="Drancourt M."/>
        </authorList>
    </citation>
    <scope>NUCLEOTIDE SEQUENCE [LARGE SCALE GENOMIC DNA]</scope>
    <source>
        <strain evidence="17">DSM 44626</strain>
    </source>
</reference>
<reference evidence="17" key="2">
    <citation type="submission" date="2014-04" db="EMBL/GenBank/DDBJ databases">
        <authorList>
            <person name="Xu Y.W."/>
            <person name="Yang Q."/>
        </authorList>
    </citation>
    <scope>NUCLEOTIDE SEQUENCE</scope>
    <source>
        <strain evidence="17">DSM 44626</strain>
    </source>
</reference>
<dbReference type="SMART" id="SM00400">
    <property type="entry name" value="ZnF_CHCC"/>
    <property type="match status" value="1"/>
</dbReference>
<dbReference type="GO" id="GO:0006269">
    <property type="term" value="P:DNA replication, synthesis of primer"/>
    <property type="evidence" value="ECO:0007669"/>
    <property type="project" value="UniProtKB-UniRule"/>
</dbReference>
<dbReference type="GO" id="GO:0000428">
    <property type="term" value="C:DNA-directed RNA polymerase complex"/>
    <property type="evidence" value="ECO:0007669"/>
    <property type="project" value="UniProtKB-KW"/>
</dbReference>
<dbReference type="Pfam" id="PF10410">
    <property type="entry name" value="DnaB_bind"/>
    <property type="match status" value="1"/>
</dbReference>
<evidence type="ECO:0000256" key="12">
    <source>
        <dbReference type="HAMAP-Rule" id="MF_00974"/>
    </source>
</evidence>
<comment type="domain">
    <text evidence="12">Contains an N-terminal zinc-binding domain, a central core domain that contains the primase activity, and a C-terminal DnaB-binding domain.</text>
</comment>
<organism evidence="17">
    <name type="scientific">Mycobacterium triplex</name>
    <dbReference type="NCBI Taxonomy" id="47839"/>
    <lineage>
        <taxon>Bacteria</taxon>
        <taxon>Bacillati</taxon>
        <taxon>Actinomycetota</taxon>
        <taxon>Actinomycetes</taxon>
        <taxon>Mycobacteriales</taxon>
        <taxon>Mycobacteriaceae</taxon>
        <taxon>Mycobacterium</taxon>
        <taxon>Mycobacterium simiae complex</taxon>
    </lineage>
</organism>
<keyword evidence="6 12" id="KW-0479">Metal-binding</keyword>
<dbReference type="OrthoDB" id="9803773at2"/>
<evidence type="ECO:0000256" key="2">
    <source>
        <dbReference type="ARBA" id="ARBA00022515"/>
    </source>
</evidence>
<evidence type="ECO:0000256" key="9">
    <source>
        <dbReference type="ARBA" id="ARBA00022842"/>
    </source>
</evidence>
<dbReference type="EMBL" id="HG964446">
    <property type="protein sequence ID" value="CDO89587.1"/>
    <property type="molecule type" value="Genomic_DNA"/>
</dbReference>
<evidence type="ECO:0000313" key="17">
    <source>
        <dbReference type="EMBL" id="CDO89587.1"/>
    </source>
</evidence>
<keyword evidence="5 12" id="KW-0235">DNA replication</keyword>
<dbReference type="GO" id="GO:0003899">
    <property type="term" value="F:DNA-directed RNA polymerase activity"/>
    <property type="evidence" value="ECO:0007669"/>
    <property type="project" value="UniProtKB-UniRule"/>
</dbReference>
<evidence type="ECO:0000256" key="7">
    <source>
        <dbReference type="ARBA" id="ARBA00022771"/>
    </source>
</evidence>
<dbReference type="STRING" id="47839.BN973_03967"/>
<evidence type="ECO:0000313" key="19">
    <source>
        <dbReference type="Proteomes" id="UP000193710"/>
    </source>
</evidence>
<dbReference type="InterPro" id="IPR013264">
    <property type="entry name" value="DNAG_N"/>
</dbReference>
<comment type="catalytic activity">
    <reaction evidence="12">
        <text>ssDNA + n NTP = ssDNA/pppN(pN)n-1 hybrid + (n-1) diphosphate.</text>
        <dbReference type="EC" id="2.7.7.101"/>
    </reaction>
</comment>
<dbReference type="FunFam" id="3.90.580.10:FF:000001">
    <property type="entry name" value="DNA primase"/>
    <property type="match status" value="1"/>
</dbReference>
<dbReference type="PANTHER" id="PTHR30313">
    <property type="entry name" value="DNA PRIMASE"/>
    <property type="match status" value="1"/>
</dbReference>
<dbReference type="AlphaFoldDB" id="A0A024K1Y8"/>
<evidence type="ECO:0000256" key="11">
    <source>
        <dbReference type="ARBA" id="ARBA00023163"/>
    </source>
</evidence>
<evidence type="ECO:0000256" key="1">
    <source>
        <dbReference type="ARBA" id="ARBA00022478"/>
    </source>
</evidence>
<dbReference type="SUPFAM" id="SSF56731">
    <property type="entry name" value="DNA primase core"/>
    <property type="match status" value="1"/>
</dbReference>
<sequence length="645" mass="70303">MAGRISDRDIAAIRERARIEEVVGDYVQLRRAGADSLKGLCPFHNEKSPSFHVRPNHGHFHCFGCGEGGDVYAFIQKIEHVSFVEAVELLADRIGHTITYTGAAATNVQRDRGSRSRLIAANAAAAEFYAAELESDEAAPARQYLKERNFDAEAARRFGCGFAPSGWEKLTKHLQRKGFEFKELEAAGLSREGRRGPMDRFHRRLLWPIRSSAGEVIGFGARRLFDDDPMEAKYVNTPETLLYKKSSVMFGIDLAKRDIARGHQAVVVEGYTDVMAMHLAGVTTAVASCGTAFGDEHLAMLRRLMMDDSFFRGELIYVFDGDEAGRAAALKAFSGEQNLAGQSFVAVAPDGMDPCDLRLASGDGALRDLVARRTPLFEFAIRTALAEFDLDNAEGRVAALRRCVPMVGQIKDSTLRDEYARQLAGWVGWDDVAQVIDRVRTEAKKSKAPAAPRGGSAPSPRRGAERSASSAPAEPAARPDPRDPTLWPQREALKSALQYPALAGPVFDTLTVESFTHPGYAAVRAAIDAAGGTGTGSKTGSTGAQWIDAVRHHTTSTLTAGLINELGVEAVAVDDEKLPRYIAGVLARLQEVWMGRQIAEVKSKLQRMSPIDHGDEYHALFGDLVAMEAYRRSLLEQANGDDLTA</sequence>
<keyword evidence="3 12" id="KW-0808">Transferase</keyword>
<comment type="similarity">
    <text evidence="12 13">Belongs to the DnaG primase family.</text>
</comment>
<dbReference type="InterPro" id="IPR030846">
    <property type="entry name" value="DnaG_bac"/>
</dbReference>
<feature type="domain" description="Toprim" evidence="16">
    <location>
        <begin position="263"/>
        <end position="349"/>
    </location>
</feature>
<dbReference type="GO" id="GO:0005737">
    <property type="term" value="C:cytoplasm"/>
    <property type="evidence" value="ECO:0007669"/>
    <property type="project" value="TreeGrafter"/>
</dbReference>
<dbReference type="InterPro" id="IPR019475">
    <property type="entry name" value="DNA_primase_DnaB-bd"/>
</dbReference>
<dbReference type="HAMAP" id="MF_00974">
    <property type="entry name" value="DNA_primase_DnaG"/>
    <property type="match status" value="1"/>
</dbReference>
<protein>
    <recommendedName>
        <fullName evidence="12 13">DNA primase</fullName>
        <ecNumber evidence="12">2.7.7.101</ecNumber>
    </recommendedName>
</protein>
<dbReference type="InterPro" id="IPR006171">
    <property type="entry name" value="TOPRIM_dom"/>
</dbReference>
<dbReference type="PIRSF" id="PIRSF002811">
    <property type="entry name" value="DnaG"/>
    <property type="match status" value="1"/>
</dbReference>
<dbReference type="Gene3D" id="3.40.1360.10">
    <property type="match status" value="1"/>
</dbReference>
<reference evidence="18 19" key="3">
    <citation type="submission" date="2016-01" db="EMBL/GenBank/DDBJ databases">
        <title>The new phylogeny of the genus Mycobacterium.</title>
        <authorList>
            <person name="Tarcisio F."/>
            <person name="Conor M."/>
            <person name="Antonella G."/>
            <person name="Elisabetta G."/>
            <person name="Giulia F.S."/>
            <person name="Sara T."/>
            <person name="Anna F."/>
            <person name="Clotilde B."/>
            <person name="Roberto B."/>
            <person name="Veronica D.S."/>
            <person name="Fabio R."/>
            <person name="Monica P."/>
            <person name="Olivier J."/>
            <person name="Enrico T."/>
            <person name="Nicola S."/>
        </authorList>
    </citation>
    <scope>NUCLEOTIDE SEQUENCE [LARGE SCALE GENOMIC DNA]</scope>
    <source>
        <strain evidence="18 19">DSM 44626</strain>
    </source>
</reference>
<keyword evidence="1 12" id="KW-0240">DNA-directed RNA polymerase</keyword>
<dbReference type="GO" id="GO:1990077">
    <property type="term" value="C:primosome complex"/>
    <property type="evidence" value="ECO:0007669"/>
    <property type="project" value="UniProtKB-KW"/>
</dbReference>
<evidence type="ECO:0000256" key="6">
    <source>
        <dbReference type="ARBA" id="ARBA00022723"/>
    </source>
</evidence>
<dbReference type="InterPro" id="IPR050219">
    <property type="entry name" value="DnaG_primase"/>
</dbReference>
<dbReference type="Proteomes" id="UP000028880">
    <property type="component" value="Unassembled WGS sequence"/>
</dbReference>
<keyword evidence="2 12" id="KW-0639">Primosome</keyword>
<comment type="cofactor">
    <cofactor evidence="12 13 14">
        <name>Zn(2+)</name>
        <dbReference type="ChEBI" id="CHEBI:29105"/>
    </cofactor>
    <text evidence="12 13 14">Binds 1 zinc ion per monomer.</text>
</comment>
<evidence type="ECO:0000256" key="10">
    <source>
        <dbReference type="ARBA" id="ARBA00023125"/>
    </source>
</evidence>
<dbReference type="eggNOG" id="COG0358">
    <property type="taxonomic scope" value="Bacteria"/>
</dbReference>
<dbReference type="PANTHER" id="PTHR30313:SF2">
    <property type="entry name" value="DNA PRIMASE"/>
    <property type="match status" value="1"/>
</dbReference>
<feature type="zinc finger region" description="CHC2-type" evidence="12 14">
    <location>
        <begin position="41"/>
        <end position="65"/>
    </location>
</feature>
<evidence type="ECO:0000256" key="3">
    <source>
        <dbReference type="ARBA" id="ARBA00022679"/>
    </source>
</evidence>
<dbReference type="SUPFAM" id="SSF57783">
    <property type="entry name" value="Zinc beta-ribbon"/>
    <property type="match status" value="1"/>
</dbReference>
<keyword evidence="7 12" id="KW-0863">Zinc-finger</keyword>
<dbReference type="HOGENOM" id="CLU_013501_3_1_11"/>
<dbReference type="Pfam" id="PF08278">
    <property type="entry name" value="DnaG_DnaB_bind"/>
    <property type="match status" value="1"/>
</dbReference>
<accession>A0A024K1Y8</accession>
<evidence type="ECO:0000256" key="14">
    <source>
        <dbReference type="PIRSR" id="PIRSR002811-1"/>
    </source>
</evidence>
<dbReference type="SMART" id="SM00766">
    <property type="entry name" value="DnaG_DnaB_bind"/>
    <property type="match status" value="1"/>
</dbReference>
<dbReference type="Pfam" id="PF08275">
    <property type="entry name" value="DNAG_N"/>
    <property type="match status" value="1"/>
</dbReference>
<gene>
    <name evidence="12 17" type="primary">dnaG</name>
    <name evidence="18" type="ORF">AWC29_23440</name>
    <name evidence="17" type="ORF">BN973_03967</name>
</gene>
<dbReference type="CDD" id="cd03364">
    <property type="entry name" value="TOPRIM_DnaG_primases"/>
    <property type="match status" value="1"/>
</dbReference>
<comment type="subunit">
    <text evidence="12">Monomer. Interacts with DnaB.</text>
</comment>
<name>A0A024K1Y8_9MYCO</name>
<evidence type="ECO:0000259" key="16">
    <source>
        <dbReference type="PROSITE" id="PS50880"/>
    </source>
</evidence>
<dbReference type="InterPro" id="IPR013173">
    <property type="entry name" value="DNA_primase_DnaG_DnaB-bd_dom"/>
</dbReference>